<sequence>MSLVLLLGACGSSGPGSAALNPATPAPSAASSPASAPASSNINTLRLEGLGDLRIGQPVPESSTWAERGAQASDVCRTVSSPQYPGAYAIVIDNTVQRITLGQRSSLTFDGLGIGATEQAVSARFPALTQDLHKYESPPAKYLTSPNASPSSAGVRFEIGADGKVKLIHVGLMPVLAYVEGCA</sequence>
<accession>A0A484RSC0</accession>
<evidence type="ECO:0000256" key="1">
    <source>
        <dbReference type="SAM" id="MobiDB-lite"/>
    </source>
</evidence>
<feature type="region of interest" description="Disordered" evidence="1">
    <location>
        <begin position="16"/>
        <end position="40"/>
    </location>
</feature>
<protein>
    <submittedName>
        <fullName evidence="2">Uncharacterized protein</fullName>
    </submittedName>
</protein>
<organism evidence="2">
    <name type="scientific">plant metagenome</name>
    <dbReference type="NCBI Taxonomy" id="1297885"/>
    <lineage>
        <taxon>unclassified sequences</taxon>
        <taxon>metagenomes</taxon>
        <taxon>organismal metagenomes</taxon>
    </lineage>
</organism>
<name>A0A484RSC0_9ZZZZ</name>
<reference evidence="2" key="1">
    <citation type="submission" date="2019-03" db="EMBL/GenBank/DDBJ databases">
        <authorList>
            <person name="Danneels B."/>
        </authorList>
    </citation>
    <scope>NUCLEOTIDE SEQUENCE</scope>
</reference>
<dbReference type="EMBL" id="CAADII010000007">
    <property type="protein sequence ID" value="VFR53192.1"/>
    <property type="molecule type" value="Genomic_DNA"/>
</dbReference>
<evidence type="ECO:0000313" key="2">
    <source>
        <dbReference type="EMBL" id="VFR53192.1"/>
    </source>
</evidence>
<gene>
    <name evidence="2" type="ORF">BRI6_2735</name>
</gene>
<proteinExistence type="predicted"/>
<dbReference type="AlphaFoldDB" id="A0A484RSC0"/>